<evidence type="ECO:0000259" key="1">
    <source>
        <dbReference type="PROSITE" id="PS50832"/>
    </source>
</evidence>
<proteinExistence type="predicted"/>
<reference evidence="2" key="1">
    <citation type="journal article" date="2020" name="Nature">
        <title>Giant virus diversity and host interactions through global metagenomics.</title>
        <authorList>
            <person name="Schulz F."/>
            <person name="Roux S."/>
            <person name="Paez-Espino D."/>
            <person name="Jungbluth S."/>
            <person name="Walsh D.A."/>
            <person name="Denef V.J."/>
            <person name="McMahon K.D."/>
            <person name="Konstantinidis K.T."/>
            <person name="Eloe-Fadrosh E.A."/>
            <person name="Kyrpides N.C."/>
            <person name="Woyke T."/>
        </authorList>
    </citation>
    <scope>NUCLEOTIDE SEQUENCE</scope>
    <source>
        <strain evidence="2">GVMAG-M-3300009155-2</strain>
    </source>
</reference>
<protein>
    <recommendedName>
        <fullName evidence="1">S1-like domain-containing protein</fullName>
    </recommendedName>
</protein>
<dbReference type="PROSITE" id="PS50832">
    <property type="entry name" value="S1_IF1_TYPE"/>
    <property type="match status" value="1"/>
</dbReference>
<dbReference type="EMBL" id="MN738916">
    <property type="protein sequence ID" value="QHT31181.1"/>
    <property type="molecule type" value="Genomic_DNA"/>
</dbReference>
<accession>A0A6C0ER80</accession>
<evidence type="ECO:0000313" key="2">
    <source>
        <dbReference type="EMBL" id="QHT31181.1"/>
    </source>
</evidence>
<dbReference type="InterPro" id="IPR006196">
    <property type="entry name" value="RNA-binding_domain_S1_IF1"/>
</dbReference>
<dbReference type="InterPro" id="IPR012340">
    <property type="entry name" value="NA-bd_OB-fold"/>
</dbReference>
<feature type="domain" description="S1-like" evidence="1">
    <location>
        <begin position="24"/>
        <end position="111"/>
    </location>
</feature>
<name>A0A6C0ER80_9ZZZZ</name>
<dbReference type="PANTHER" id="PTHR21668">
    <property type="entry name" value="EIF-1A"/>
    <property type="match status" value="1"/>
</dbReference>
<dbReference type="InterPro" id="IPR001253">
    <property type="entry name" value="TIF_eIF-1A"/>
</dbReference>
<organism evidence="2">
    <name type="scientific">viral metagenome</name>
    <dbReference type="NCBI Taxonomy" id="1070528"/>
    <lineage>
        <taxon>unclassified sequences</taxon>
        <taxon>metagenomes</taxon>
        <taxon>organismal metagenomes</taxon>
    </lineage>
</organism>
<dbReference type="SMART" id="SM00652">
    <property type="entry name" value="eIF1a"/>
    <property type="match status" value="1"/>
</dbReference>
<dbReference type="AlphaFoldDB" id="A0A6C0ER80"/>
<dbReference type="GO" id="GO:0003723">
    <property type="term" value="F:RNA binding"/>
    <property type="evidence" value="ECO:0007669"/>
    <property type="project" value="InterPro"/>
</dbReference>
<sequence>MVKNTTGGSKTKGQARKFVTAPVKNTLRISTDECEVYAQVTKTLGNGMCHVLCIDGETRLCHIRGKFRGRGKRDNFIGNGSWLLVGLREWEVGKEPKSGKLANCDLLEVYDDRDKQRLKDNTTVNWSSFIENDNSNAKLTLDDSVVFADEKTIEYEEQIRAQSESVEATTISTDNGEIIDVDDI</sequence>
<dbReference type="Pfam" id="PF01176">
    <property type="entry name" value="eIF-1a"/>
    <property type="match status" value="1"/>
</dbReference>
<dbReference type="SUPFAM" id="SSF50249">
    <property type="entry name" value="Nucleic acid-binding proteins"/>
    <property type="match status" value="1"/>
</dbReference>
<dbReference type="GO" id="GO:0003743">
    <property type="term" value="F:translation initiation factor activity"/>
    <property type="evidence" value="ECO:0007669"/>
    <property type="project" value="InterPro"/>
</dbReference>
<dbReference type="Gene3D" id="2.40.50.140">
    <property type="entry name" value="Nucleic acid-binding proteins"/>
    <property type="match status" value="1"/>
</dbReference>